<keyword evidence="10" id="KW-1185">Reference proteome</keyword>
<evidence type="ECO:0000256" key="2">
    <source>
        <dbReference type="ARBA" id="ARBA00022556"/>
    </source>
</evidence>
<comment type="caution">
    <text evidence="9">The sequence shown here is derived from an EMBL/GenBank/DDBJ whole genome shotgun (WGS) entry which is preliminary data.</text>
</comment>
<dbReference type="NCBIfam" id="TIGR01853">
    <property type="entry name" value="lipid_A_lpxD"/>
    <property type="match status" value="1"/>
</dbReference>
<evidence type="ECO:0000256" key="5">
    <source>
        <dbReference type="ARBA" id="ARBA00023098"/>
    </source>
</evidence>
<dbReference type="Pfam" id="PF04613">
    <property type="entry name" value="LpxD"/>
    <property type="match status" value="1"/>
</dbReference>
<evidence type="ECO:0000256" key="3">
    <source>
        <dbReference type="ARBA" id="ARBA00022679"/>
    </source>
</evidence>
<dbReference type="NCBIfam" id="NF002060">
    <property type="entry name" value="PRK00892.1"/>
    <property type="match status" value="1"/>
</dbReference>
<keyword evidence="1 7" id="KW-0444">Lipid biosynthesis</keyword>
<dbReference type="EC" id="2.3.1.191" evidence="7"/>
<gene>
    <name evidence="7" type="primary">lpxD</name>
    <name evidence="9" type="ORF">MCQ_00413</name>
</gene>
<dbReference type="AlphaFoldDB" id="J1JCF6"/>
<dbReference type="Gene3D" id="2.160.10.10">
    <property type="entry name" value="Hexapeptide repeat proteins"/>
    <property type="match status" value="1"/>
</dbReference>
<dbReference type="Pfam" id="PF00132">
    <property type="entry name" value="Hexapep"/>
    <property type="match status" value="2"/>
</dbReference>
<dbReference type="GO" id="GO:0016410">
    <property type="term" value="F:N-acyltransferase activity"/>
    <property type="evidence" value="ECO:0007669"/>
    <property type="project" value="InterPro"/>
</dbReference>
<evidence type="ECO:0000256" key="4">
    <source>
        <dbReference type="ARBA" id="ARBA00022737"/>
    </source>
</evidence>
<evidence type="ECO:0000313" key="10">
    <source>
        <dbReference type="Proteomes" id="UP000008947"/>
    </source>
</evidence>
<evidence type="ECO:0000313" key="9">
    <source>
        <dbReference type="EMBL" id="EJF81715.1"/>
    </source>
</evidence>
<organism evidence="9 10">
    <name type="scientific">Candidatus Bartonella washoeensis Sb944nv</name>
    <dbReference type="NCBI Taxonomy" id="1094563"/>
    <lineage>
        <taxon>Bacteria</taxon>
        <taxon>Pseudomonadati</taxon>
        <taxon>Pseudomonadota</taxon>
        <taxon>Alphaproteobacteria</taxon>
        <taxon>Hyphomicrobiales</taxon>
        <taxon>Bartonellaceae</taxon>
        <taxon>Bartonella</taxon>
    </lineage>
</organism>
<dbReference type="SUPFAM" id="SSF51161">
    <property type="entry name" value="Trimeric LpxA-like enzymes"/>
    <property type="match status" value="1"/>
</dbReference>
<comment type="function">
    <text evidence="7">Catalyzes the N-acylation of UDP-3-O-acylglucosamine using 3-hydroxyacyl-ACP as the acyl donor. Is involved in the biosynthesis of lipid A, a phosphorylated glycolipid that anchors the lipopolysaccharide to the outer membrane of the cell.</text>
</comment>
<dbReference type="HAMAP" id="MF_00523">
    <property type="entry name" value="LpxD"/>
    <property type="match status" value="1"/>
</dbReference>
<dbReference type="UniPathway" id="UPA00973"/>
<dbReference type="PANTHER" id="PTHR43378">
    <property type="entry name" value="UDP-3-O-ACYLGLUCOSAMINE N-ACYLTRANSFERASE"/>
    <property type="match status" value="1"/>
</dbReference>
<dbReference type="GO" id="GO:0103118">
    <property type="term" value="F:UDP-3-O-[(3R)-3-hydroxyacyl]-glucosamine N-acyltransferase activity"/>
    <property type="evidence" value="ECO:0007669"/>
    <property type="project" value="UniProtKB-EC"/>
</dbReference>
<comment type="similarity">
    <text evidence="7">Belongs to the transferase hexapeptide repeat family. LpxD subfamily.</text>
</comment>
<reference evidence="9 10" key="1">
    <citation type="submission" date="2012-03" db="EMBL/GenBank/DDBJ databases">
        <title>The Genome Sequence of Bartonella washoensis Sb944nv.</title>
        <authorList>
            <consortium name="The Broad Institute Genome Sequencing Platform"/>
            <consortium name="The Broad Institute Genome Sequencing Center for Infectious Disease"/>
            <person name="Feldgarden M."/>
            <person name="Kirby J."/>
            <person name="Kosoy M."/>
            <person name="Birtles R."/>
            <person name="Probert W.S."/>
            <person name="Chiaraviglio L."/>
            <person name="Young S.K."/>
            <person name="Zeng Q."/>
            <person name="Gargeya S."/>
            <person name="Fitzgerald M."/>
            <person name="Haas B."/>
            <person name="Abouelleil A."/>
            <person name="Alvarado L."/>
            <person name="Arachchi H.M."/>
            <person name="Berlin A."/>
            <person name="Chapman S.B."/>
            <person name="Gearin G."/>
            <person name="Goldberg J."/>
            <person name="Griggs A."/>
            <person name="Gujja S."/>
            <person name="Hansen M."/>
            <person name="Heiman D."/>
            <person name="Howarth C."/>
            <person name="Larimer J."/>
            <person name="Lui A."/>
            <person name="MacDonald P.J.P."/>
            <person name="McCowen C."/>
            <person name="Montmayeur A."/>
            <person name="Murphy C."/>
            <person name="Neiman D."/>
            <person name="Pearson M."/>
            <person name="Priest M."/>
            <person name="Roberts A."/>
            <person name="Saif S."/>
            <person name="Shea T."/>
            <person name="Sisk P."/>
            <person name="Stolte C."/>
            <person name="Sykes S."/>
            <person name="Wortman J."/>
            <person name="Nusbaum C."/>
            <person name="Birren B."/>
        </authorList>
    </citation>
    <scope>NUCLEOTIDE SEQUENCE [LARGE SCALE GENOMIC DNA]</scope>
    <source>
        <strain evidence="9 10">Sb944nv</strain>
    </source>
</reference>
<proteinExistence type="inferred from homology"/>
<comment type="catalytic activity">
    <reaction evidence="7">
        <text>a UDP-3-O-[(3R)-3-hydroxyacyl]-alpha-D-glucosamine + a (3R)-hydroxyacyl-[ACP] = a UDP-2-N,3-O-bis[(3R)-3-hydroxyacyl]-alpha-D-glucosamine + holo-[ACP] + H(+)</text>
        <dbReference type="Rhea" id="RHEA:53836"/>
        <dbReference type="Rhea" id="RHEA-COMP:9685"/>
        <dbReference type="Rhea" id="RHEA-COMP:9945"/>
        <dbReference type="ChEBI" id="CHEBI:15378"/>
        <dbReference type="ChEBI" id="CHEBI:64479"/>
        <dbReference type="ChEBI" id="CHEBI:78827"/>
        <dbReference type="ChEBI" id="CHEBI:137740"/>
        <dbReference type="ChEBI" id="CHEBI:137748"/>
        <dbReference type="EC" id="2.3.1.191"/>
    </reaction>
</comment>
<dbReference type="eggNOG" id="COG1044">
    <property type="taxonomic scope" value="Bacteria"/>
</dbReference>
<protein>
    <recommendedName>
        <fullName evidence="7">UDP-3-O-acylglucosamine N-acyltransferase</fullName>
        <ecNumber evidence="7">2.3.1.191</ecNumber>
    </recommendedName>
</protein>
<dbReference type="PANTHER" id="PTHR43378:SF2">
    <property type="entry name" value="UDP-3-O-ACYLGLUCOSAMINE N-ACYLTRANSFERASE 1, MITOCHONDRIAL-RELATED"/>
    <property type="match status" value="1"/>
</dbReference>
<dbReference type="Proteomes" id="UP000008947">
    <property type="component" value="Unassembled WGS sequence"/>
</dbReference>
<dbReference type="GO" id="GO:0009245">
    <property type="term" value="P:lipid A biosynthetic process"/>
    <property type="evidence" value="ECO:0007669"/>
    <property type="project" value="UniProtKB-UniRule"/>
</dbReference>
<evidence type="ECO:0000259" key="8">
    <source>
        <dbReference type="Pfam" id="PF04613"/>
    </source>
</evidence>
<dbReference type="InterPro" id="IPR018357">
    <property type="entry name" value="Hexapep_transf_CS"/>
</dbReference>
<evidence type="ECO:0000256" key="1">
    <source>
        <dbReference type="ARBA" id="ARBA00022516"/>
    </source>
</evidence>
<comment type="subunit">
    <text evidence="7">Homotrimer.</text>
</comment>
<dbReference type="HOGENOM" id="CLU_049865_0_2_5"/>
<dbReference type="PATRIC" id="fig|1094563.3.peg.449"/>
<keyword evidence="3 7" id="KW-0808">Transferase</keyword>
<comment type="pathway">
    <text evidence="7">Bacterial outer membrane biogenesis; LPS lipid A biosynthesis.</text>
</comment>
<name>J1JCF6_9HYPH</name>
<dbReference type="GO" id="GO:0016020">
    <property type="term" value="C:membrane"/>
    <property type="evidence" value="ECO:0007669"/>
    <property type="project" value="GOC"/>
</dbReference>
<keyword evidence="5 7" id="KW-0443">Lipid metabolism</keyword>
<dbReference type="PROSITE" id="PS00101">
    <property type="entry name" value="HEXAPEP_TRANSFERASES"/>
    <property type="match status" value="1"/>
</dbReference>
<evidence type="ECO:0000256" key="6">
    <source>
        <dbReference type="ARBA" id="ARBA00023315"/>
    </source>
</evidence>
<keyword evidence="6 7" id="KW-0012">Acyltransferase</keyword>
<dbReference type="EMBL" id="AILU01000003">
    <property type="protein sequence ID" value="EJF81715.1"/>
    <property type="molecule type" value="Genomic_DNA"/>
</dbReference>
<feature type="active site" description="Proton acceptor" evidence="7">
    <location>
        <position position="267"/>
    </location>
</feature>
<feature type="domain" description="UDP-3-O-[3-hydroxymyristoyl] glucosamine N-acyltransferase non-repeat region" evidence="8">
    <location>
        <begin position="44"/>
        <end position="110"/>
    </location>
</feature>
<keyword evidence="4 7" id="KW-0677">Repeat</keyword>
<dbReference type="InterPro" id="IPR011004">
    <property type="entry name" value="Trimer_LpxA-like_sf"/>
</dbReference>
<dbReference type="InterPro" id="IPR001451">
    <property type="entry name" value="Hexapep"/>
</dbReference>
<dbReference type="InterPro" id="IPR007691">
    <property type="entry name" value="LpxD"/>
</dbReference>
<dbReference type="Gene3D" id="3.40.1390.10">
    <property type="entry name" value="MurE/MurF, N-terminal domain"/>
    <property type="match status" value="1"/>
</dbReference>
<accession>J1JCF6</accession>
<dbReference type="InterPro" id="IPR020573">
    <property type="entry name" value="UDP_GlcNAc_AcTrfase_non-rep"/>
</dbReference>
<dbReference type="CDD" id="cd03352">
    <property type="entry name" value="LbH_LpxD"/>
    <property type="match status" value="1"/>
</dbReference>
<sequence length="358" mass="38035">MGEAGRESVLMADTFFFTPSRRLTVANVAELTGAKLLNPEFSNTVINTLSSLESAGEGSLVFVEHRKFSDALLGSPAVAVFCTNEIVFKVPESMAILVTSTPQRDFAQIGRILFPDSVKPMPWFGKRGISPHAHIHPSAKLAHDVCIEAGAVIGRNVEIGSGSLISSTAVIGENCHIGRDCYIAPKVTVQYSLIGDRVHLYPGACIGQDGFGYVGSASGIEKVPQIGRVIIEDGVEIGANTTIDRGTFEDTIIGEGSKIDNLVQIAHNVKIGRYCLIAAQCGIAGSTSIGDMSQLGGSVGVADHIIIGKYVQIAAGSGVMNDIPDGEKWGGSPARPFKQWFREVAALRNIGKVKKEKR</sequence>
<keyword evidence="2 7" id="KW-0441">Lipid A biosynthesis</keyword>
<evidence type="ECO:0000256" key="7">
    <source>
        <dbReference type="HAMAP-Rule" id="MF_00523"/>
    </source>
</evidence>